<comment type="caution">
    <text evidence="5">The sequence shown here is derived from an EMBL/GenBank/DDBJ whole genome shotgun (WGS) entry which is preliminary data.</text>
</comment>
<dbReference type="Pfam" id="PF03534">
    <property type="entry name" value="SpvB"/>
    <property type="match status" value="1"/>
</dbReference>
<accession>A0ABU4VE99</accession>
<dbReference type="Pfam" id="PF05593">
    <property type="entry name" value="RHS_repeat"/>
    <property type="match status" value="1"/>
</dbReference>
<name>A0ABU4VE99_9PSEU</name>
<protein>
    <submittedName>
        <fullName evidence="5">Polymorphic toxin-type HINT domain-containing protein</fullName>
    </submittedName>
</protein>
<dbReference type="InterPro" id="IPR003587">
    <property type="entry name" value="Hint_dom_N"/>
</dbReference>
<dbReference type="EMBL" id="JAXAVU010000018">
    <property type="protein sequence ID" value="MDX8149509.1"/>
    <property type="molecule type" value="Genomic_DNA"/>
</dbReference>
<gene>
    <name evidence="5" type="ORF">SK854_45820</name>
</gene>
<evidence type="ECO:0000259" key="4">
    <source>
        <dbReference type="SMART" id="SM00306"/>
    </source>
</evidence>
<proteinExistence type="predicted"/>
<feature type="domain" description="Hint" evidence="4">
    <location>
        <begin position="1768"/>
        <end position="1867"/>
    </location>
</feature>
<keyword evidence="6" id="KW-1185">Reference proteome</keyword>
<dbReference type="Pfam" id="PF07591">
    <property type="entry name" value="PT-HINT"/>
    <property type="match status" value="1"/>
</dbReference>
<dbReference type="InterPro" id="IPR022385">
    <property type="entry name" value="Rhs_assc_core"/>
</dbReference>
<dbReference type="InterPro" id="IPR006530">
    <property type="entry name" value="YD"/>
</dbReference>
<dbReference type="InterPro" id="IPR031325">
    <property type="entry name" value="RHS_repeat"/>
</dbReference>
<dbReference type="Gene3D" id="2.170.16.10">
    <property type="entry name" value="Hedgehog/Intein (Hint) domain"/>
    <property type="match status" value="1"/>
</dbReference>
<dbReference type="SMART" id="SM00306">
    <property type="entry name" value="HintN"/>
    <property type="match status" value="1"/>
</dbReference>
<dbReference type="CDD" id="cd00081">
    <property type="entry name" value="Hint"/>
    <property type="match status" value="1"/>
</dbReference>
<evidence type="ECO:0000256" key="1">
    <source>
        <dbReference type="ARBA" id="ARBA00004613"/>
    </source>
</evidence>
<dbReference type="InterPro" id="IPR036844">
    <property type="entry name" value="Hint_dom_sf"/>
</dbReference>
<dbReference type="NCBIfam" id="TIGR01643">
    <property type="entry name" value="YD_repeat_2x"/>
    <property type="match status" value="2"/>
</dbReference>
<dbReference type="NCBIfam" id="TIGR03696">
    <property type="entry name" value="Rhs_assc_core"/>
    <property type="match status" value="1"/>
</dbReference>
<dbReference type="PANTHER" id="PTHR32305:SF17">
    <property type="entry name" value="TRNA NUCLEASE WAPA"/>
    <property type="match status" value="1"/>
</dbReference>
<evidence type="ECO:0000313" key="5">
    <source>
        <dbReference type="EMBL" id="MDX8149509.1"/>
    </source>
</evidence>
<evidence type="ECO:0000313" key="6">
    <source>
        <dbReference type="Proteomes" id="UP001285352"/>
    </source>
</evidence>
<dbReference type="InterPro" id="IPR003284">
    <property type="entry name" value="Sal_SpvB"/>
</dbReference>
<dbReference type="InterPro" id="IPR050708">
    <property type="entry name" value="T6SS_VgrG/RHS"/>
</dbReference>
<dbReference type="RefSeq" id="WP_319981640.1">
    <property type="nucleotide sequence ID" value="NZ_JAXAVU010000018.1"/>
</dbReference>
<dbReference type="Proteomes" id="UP001285352">
    <property type="component" value="Unassembled WGS sequence"/>
</dbReference>
<sequence length="2027" mass="219574">MAKNTVTATEASPSGGAIMALAAATSSGSGTYKATSLSPSATWSAGSNTGAFTWNYPLRMPPSLGGPTPSLALEYSSASVDGRMAASNNQPSWIGEGFEFGSNFIERRYVSCADDRQDSARNTEETGDLCWRNENATLSMQGHSGELIKESETSKRWRLRNDDGTRVEFGVNANNGTRNGEHWVVTTADGTQHWFGRSAQSVLSVPVAGNHATEPCAVTLFKDSFCSQPYRWNLEYVVDLHGNTMTYSYDKETNKYARNNSVTDLAEYDRASVLKQIDYGTRSDRTETAPMQVVFEPADRCLADCGTKDATHWPDTPWDMECTTSPCRVGSPTFWTTKRLASVTTKTGGNPVEKWTLGQSFPDPGDGTRAGLWLDKISRVGLVGGETPVPDVRFRGEQRSNRVDTHSDQLAAMKWWRLKTIFTETGGQIDVTYADADCVAGSRTPNVNALQDNNLRCYPVRWKPEGNKDPIWDFFHKYVVKSVQEADLTGGSIRVVTDYEYIGNPAWRHVDDDGLTKAEYMTWSVWRGYGAVKTRKGDAEEQTLTEKRYFRGMNGDKLPSGTRLASMPAIAVGDISEAVDEDAFAGMVREEIVYNGDAEVSATVSVPWQSNPTASRTINNATVHARFSSVAGKHTRVALDGGRGYRTTSSVTEFDQTYGMATHSESRGDDKVTGDEKCTLITYARNTSAWVIGTVSQKRDYLVDCARAKTQVGLRDADIAGDVKTYYDGQGYGAAPTKGEPSTIESLKSYVNGAPAYVTDQVTERDIYGRTTKTTDPKGTSTVAYTPAAGGPVTELTATNSVGWVTKTVLQPAWGSPLSVVDPNERKTDYGYDGLGRTTAVWPIGFDRTGPAAKKFSYRDRADGAVAVATSTLNTSLQYVTSYQLFDGLLRPRQTQTPDAAGGTSNTVITDVHYDSAGRVKRANNAYLANTAPGTDLFKPTAAIPSASTTTYDGAGREIVQMLKTDVPVGSPGGNELFRTSTYYAGDRTDVTPPAGGIVSSTLVDVLGRKTELRQYHSGVAAGSATGFDATKYTYDLNDQLTEVAHPSGKKWQYTYDLRGRQTRAVDPDKGITESAYDDADQLASTKDGLGKTLAYVYDTLGRKTSIRDDSSTGTARAEWFYDTLADGDIVKGVLVKSVRHAEHGQYIKENTRFNAAYMPLATDITIPDQETGLGGTYSYASNYFANGTLNVTHLPATGDLKKESLEYGYDALDQPSTQKTAYGVSAPTELVAGTGYTSFGELASTTMLGSGRSVTVVRNYEQYTRRLSGIHTSKQAGPTDVAKVSYSYDPAGNVTRVADSISGDTQCFTTDYLRRLAEAWTPSSGNCNDERTNIGLGGPSKYWQSFTYNISGDREKLVEHVTSAGERKTEYTPTPGKHSLASTVTTDNAGSRMASYTYDAAGNTLTRPSPSGSTQTMTWDREGRVATSADESGASSYIYDADGTRLVRRDPTGSTLYLPGQELRYTKAGGAKTCTRYYTHAGQTIAMRTSTGLTWMSSDQHGTAQHTINALNQQTVSTRRTLPFGEVRGTTGTWPARLDKGLVGGTLDNTGLTHIGAREYDPATGRFVSVDPVMDTSDPQQWNGYAYANNSPITYSDPTGLYATSCMNDGSNCSTHHTKDHAVAPSGPTQEWVTSEETGISVAYNTTTNKSYIGDYELPVDSPNIFDIGREMRSIRTAMGKDMPEGEDLDGSYSAHQLLFLATKACTERKSLGCSGRLINALGAAMGFAVGLGSDALGHQLASGRPGGPSVPLPGSARPAYRKGCGSNSFLPETLVLMSDGSTKRIDEVNVGDQVAAADPESGESGAREVVATIIGEGIKHLVEIEIETSDGKVTATQQHPFWLPDQERWVDAQELRPGSVLQTSAGALVQVTAIKKRAAIKRVHNLTVDDFHTYYVLAGDTPVLVHNDGGIYSWPNTDGPIPQRGQTALYAQFSQRTGEFLKWGVWTNTTGNYSRYTQKYLKTQGIQTTVLRNFDSKDAAHAVESDLIARAPGPHNHERYAGSKSTGENPLDIIRRFGYRGGPAC</sequence>
<comment type="subcellular location">
    <subcellularLocation>
        <location evidence="1">Secreted</location>
    </subcellularLocation>
</comment>
<organism evidence="5 6">
    <name type="scientific">Lentzea sokolovensis</name>
    <dbReference type="NCBI Taxonomy" id="3095429"/>
    <lineage>
        <taxon>Bacteria</taxon>
        <taxon>Bacillati</taxon>
        <taxon>Actinomycetota</taxon>
        <taxon>Actinomycetes</taxon>
        <taxon>Pseudonocardiales</taxon>
        <taxon>Pseudonocardiaceae</taxon>
        <taxon>Lentzea</taxon>
    </lineage>
</organism>
<dbReference type="SUPFAM" id="SSF51294">
    <property type="entry name" value="Hedgehog/intein (Hint) domain"/>
    <property type="match status" value="1"/>
</dbReference>
<keyword evidence="2" id="KW-0964">Secreted</keyword>
<reference evidence="5 6" key="2">
    <citation type="submission" date="2023-11" db="EMBL/GenBank/DDBJ databases">
        <authorList>
            <person name="Lara A.C."/>
            <person name="Chronakova A."/>
        </authorList>
    </citation>
    <scope>NUCLEOTIDE SEQUENCE [LARGE SCALE GENOMIC DNA]</scope>
    <source>
        <strain evidence="5 6">BCCO 10_0061</strain>
    </source>
</reference>
<evidence type="ECO:0000256" key="3">
    <source>
        <dbReference type="ARBA" id="ARBA00023026"/>
    </source>
</evidence>
<dbReference type="PANTHER" id="PTHR32305">
    <property type="match status" value="1"/>
</dbReference>
<keyword evidence="3" id="KW-0843">Virulence</keyword>
<evidence type="ECO:0000256" key="2">
    <source>
        <dbReference type="ARBA" id="ARBA00022525"/>
    </source>
</evidence>
<dbReference type="Gene3D" id="2.180.10.10">
    <property type="entry name" value="RHS repeat-associated core"/>
    <property type="match status" value="2"/>
</dbReference>
<reference evidence="5 6" key="1">
    <citation type="submission" date="2023-11" db="EMBL/GenBank/DDBJ databases">
        <title>Lentzea sokolovensis, sp. nov., Lentzea kristufkii, sp. nov., and Lentzea miocenensis, sp. nov., rare actinobacteria from Sokolov Coal Basin, Miocene lacustrine sediment, Czech Republic.</title>
        <authorList>
            <person name="Lara A."/>
            <person name="Kotroba L."/>
            <person name="Nouioui I."/>
            <person name="Neumann-Schaal M."/>
            <person name="Mast Y."/>
            <person name="Chronakova A."/>
        </authorList>
    </citation>
    <scope>NUCLEOTIDE SEQUENCE [LARGE SCALE GENOMIC DNA]</scope>
    <source>
        <strain evidence="5 6">BCCO 10_0061</strain>
    </source>
</reference>